<evidence type="ECO:0000256" key="9">
    <source>
        <dbReference type="ARBA" id="ARBA00022777"/>
    </source>
</evidence>
<comment type="subunit">
    <text evidence="2">Component of the EKC/KEOPS complex composed of at least BUD32, CGI121, GON7, KAE1 and PCC1; the whole complex dimerizes.</text>
</comment>
<evidence type="ECO:0000256" key="5">
    <source>
        <dbReference type="ARBA" id="ARBA00019973"/>
    </source>
</evidence>
<reference evidence="16 17" key="1">
    <citation type="submission" date="2018-10" db="EMBL/GenBank/DDBJ databases">
        <title>Fifty Aureobasidium pullulans genomes reveal a recombining polyextremotolerant generalist.</title>
        <authorList>
            <person name="Gostincar C."/>
            <person name="Turk M."/>
            <person name="Zajc J."/>
            <person name="Gunde-Cimerman N."/>
        </authorList>
    </citation>
    <scope>NUCLEOTIDE SEQUENCE [LARGE SCALE GENOMIC DNA]</scope>
    <source>
        <strain evidence="16 17">EXF-10081</strain>
    </source>
</reference>
<dbReference type="EMBL" id="QZAT01000055">
    <property type="protein sequence ID" value="THX28199.1"/>
    <property type="molecule type" value="Genomic_DNA"/>
</dbReference>
<organism evidence="16 17">
    <name type="scientific">Aureobasidium pullulans</name>
    <name type="common">Black yeast</name>
    <name type="synonym">Pullularia pullulans</name>
    <dbReference type="NCBI Taxonomy" id="5580"/>
    <lineage>
        <taxon>Eukaryota</taxon>
        <taxon>Fungi</taxon>
        <taxon>Dikarya</taxon>
        <taxon>Ascomycota</taxon>
        <taxon>Pezizomycotina</taxon>
        <taxon>Dothideomycetes</taxon>
        <taxon>Dothideomycetidae</taxon>
        <taxon>Dothideales</taxon>
        <taxon>Saccotheciaceae</taxon>
        <taxon>Aureobasidium</taxon>
    </lineage>
</organism>
<dbReference type="Pfam" id="PF00069">
    <property type="entry name" value="Pkinase"/>
    <property type="match status" value="1"/>
</dbReference>
<dbReference type="InterPro" id="IPR008266">
    <property type="entry name" value="Tyr_kinase_AS"/>
</dbReference>
<comment type="catalytic activity">
    <reaction evidence="13">
        <text>L-threonyl-[protein] + ATP = O-phospho-L-threonyl-[protein] + ADP + H(+)</text>
        <dbReference type="Rhea" id="RHEA:46608"/>
        <dbReference type="Rhea" id="RHEA-COMP:11060"/>
        <dbReference type="Rhea" id="RHEA-COMP:11605"/>
        <dbReference type="ChEBI" id="CHEBI:15378"/>
        <dbReference type="ChEBI" id="CHEBI:30013"/>
        <dbReference type="ChEBI" id="CHEBI:30616"/>
        <dbReference type="ChEBI" id="CHEBI:61977"/>
        <dbReference type="ChEBI" id="CHEBI:456216"/>
        <dbReference type="EC" id="2.7.11.1"/>
    </reaction>
</comment>
<evidence type="ECO:0000256" key="13">
    <source>
        <dbReference type="ARBA" id="ARBA00047899"/>
    </source>
</evidence>
<comment type="function">
    <text evidence="1">Component of the EKC/KEOPS complex that is required for the formation of a threonylcarbamoyl group on adenosine at position 37 (t(6)A37) in tRNAs that read codons beginning with adenine. The complex is probably involved in the transfer of the threonylcarbamoyl moiety of threonylcarbamoyl-AMP (TC-AMP) to the N6 group of A37. BUD32 has ATPase activity in the context of the EKC/KEOPS complex and likely plays a supporting role to the catalytic subunit KAE1. The EKC/KEOPS complex also promotes both telomere uncapping and telomere elongation. The complex is required for efficient recruitment of transcriptional coactivators.</text>
</comment>
<dbReference type="PANTHER" id="PTHR45646">
    <property type="entry name" value="SERINE/THREONINE-PROTEIN KINASE DOA-RELATED"/>
    <property type="match status" value="1"/>
</dbReference>
<dbReference type="PANTHER" id="PTHR45646:SF11">
    <property type="entry name" value="SERINE_THREONINE-PROTEIN KINASE DOA"/>
    <property type="match status" value="1"/>
</dbReference>
<keyword evidence="10" id="KW-0067">ATP-binding</keyword>
<dbReference type="GO" id="GO:0005634">
    <property type="term" value="C:nucleus"/>
    <property type="evidence" value="ECO:0007669"/>
    <property type="project" value="TreeGrafter"/>
</dbReference>
<sequence length="453" mass="52007">MSRIPYHNSLITQRSLLACSLSTRTLRRPLGVRIVDQTSRISFRTSKPQKSKIPQLPHDQKFEEERYFNYKAHQYYPVQLGQTFTSRYQVIAKLGYGTASTSRSKIITASSDNSIRQDILVALKVCILGEDESNELAISHHIKSFDDGIHPGKHRSRVTLDDFHVRGPHGTHHCLVFPALGRTLAQVRNVFEDRKLDKLLLQRFLYPILQGLDFLHQTGVVHTDISPNNILVEADDDMLANLEETERLNPSPRKVLDDRVIHLSYTMPTSYKDPVLTDFGAAYLGEPGQRYRDDVMPGVYRAPEVLAGMEWDSKIDIWSIGVMIWDLFEDGNLFPAYRNGHLDDELHFAQMIALMGPPPKEFLDRMSETQRVRYWGSSGTWIAETPIPSQTLESREIRLQGRDQELLLGLMRKILCWLPEDRPSAEDLYNDGFIYQFVEYVMELEESSQGKQG</sequence>
<evidence type="ECO:0000259" key="15">
    <source>
        <dbReference type="PROSITE" id="PS50011"/>
    </source>
</evidence>
<dbReference type="EC" id="2.7.11.1" evidence="3"/>
<evidence type="ECO:0000256" key="4">
    <source>
        <dbReference type="ARBA" id="ARBA00013948"/>
    </source>
</evidence>
<evidence type="ECO:0000256" key="10">
    <source>
        <dbReference type="ARBA" id="ARBA00022840"/>
    </source>
</evidence>
<evidence type="ECO:0000256" key="14">
    <source>
        <dbReference type="ARBA" id="ARBA00048679"/>
    </source>
</evidence>
<comment type="catalytic activity">
    <reaction evidence="14">
        <text>L-seryl-[protein] + ATP = O-phospho-L-seryl-[protein] + ADP + H(+)</text>
        <dbReference type="Rhea" id="RHEA:17989"/>
        <dbReference type="Rhea" id="RHEA-COMP:9863"/>
        <dbReference type="Rhea" id="RHEA-COMP:11604"/>
        <dbReference type="ChEBI" id="CHEBI:15378"/>
        <dbReference type="ChEBI" id="CHEBI:29999"/>
        <dbReference type="ChEBI" id="CHEBI:30616"/>
        <dbReference type="ChEBI" id="CHEBI:83421"/>
        <dbReference type="ChEBI" id="CHEBI:456216"/>
        <dbReference type="EC" id="2.7.11.1"/>
    </reaction>
</comment>
<evidence type="ECO:0000256" key="8">
    <source>
        <dbReference type="ARBA" id="ARBA00022741"/>
    </source>
</evidence>
<evidence type="ECO:0000313" key="16">
    <source>
        <dbReference type="EMBL" id="THX28199.1"/>
    </source>
</evidence>
<evidence type="ECO:0000256" key="3">
    <source>
        <dbReference type="ARBA" id="ARBA00012513"/>
    </source>
</evidence>
<evidence type="ECO:0000256" key="1">
    <source>
        <dbReference type="ARBA" id="ARBA00003747"/>
    </source>
</evidence>
<dbReference type="AlphaFoldDB" id="A0AB74JTP0"/>
<feature type="domain" description="Protein kinase" evidence="15">
    <location>
        <begin position="88"/>
        <end position="434"/>
    </location>
</feature>
<evidence type="ECO:0000256" key="11">
    <source>
        <dbReference type="ARBA" id="ARBA00030980"/>
    </source>
</evidence>
<comment type="caution">
    <text evidence="16">The sequence shown here is derived from an EMBL/GenBank/DDBJ whole genome shotgun (WGS) entry which is preliminary data.</text>
</comment>
<accession>A0AB74JTP0</accession>
<dbReference type="InterPro" id="IPR000719">
    <property type="entry name" value="Prot_kinase_dom"/>
</dbReference>
<keyword evidence="7" id="KW-0808">Transferase</keyword>
<evidence type="ECO:0000313" key="17">
    <source>
        <dbReference type="Proteomes" id="UP000310374"/>
    </source>
</evidence>
<dbReference type="PROSITE" id="PS00109">
    <property type="entry name" value="PROTEIN_KINASE_TYR"/>
    <property type="match status" value="1"/>
</dbReference>
<dbReference type="PROSITE" id="PS50011">
    <property type="entry name" value="PROTEIN_KINASE_DOM"/>
    <property type="match status" value="1"/>
</dbReference>
<dbReference type="Gene3D" id="3.30.200.20">
    <property type="entry name" value="Phosphorylase Kinase, domain 1"/>
    <property type="match status" value="1"/>
</dbReference>
<evidence type="ECO:0000256" key="6">
    <source>
        <dbReference type="ARBA" id="ARBA00022527"/>
    </source>
</evidence>
<dbReference type="GO" id="GO:0043484">
    <property type="term" value="P:regulation of RNA splicing"/>
    <property type="evidence" value="ECO:0007669"/>
    <property type="project" value="TreeGrafter"/>
</dbReference>
<evidence type="ECO:0000256" key="7">
    <source>
        <dbReference type="ARBA" id="ARBA00022679"/>
    </source>
</evidence>
<dbReference type="Gene3D" id="1.10.510.10">
    <property type="entry name" value="Transferase(Phosphotransferase) domain 1"/>
    <property type="match status" value="1"/>
</dbReference>
<protein>
    <recommendedName>
        <fullName evidence="5">EKC/KEOPS complex subunit BUD32</fullName>
        <ecNumber evidence="3">2.7.11.1</ecNumber>
    </recommendedName>
    <alternativeName>
        <fullName evidence="11 12">Atypical Serine/threonine protein kinase BUD32</fullName>
    </alternativeName>
    <alternativeName>
        <fullName evidence="4">EKC/KEOPS complex subunit bud32</fullName>
    </alternativeName>
</protein>
<name>A0AB74JTP0_AURPU</name>
<keyword evidence="9 16" id="KW-0418">Kinase</keyword>
<proteinExistence type="predicted"/>
<dbReference type="Proteomes" id="UP000310374">
    <property type="component" value="Unassembled WGS sequence"/>
</dbReference>
<dbReference type="GO" id="GO:0005524">
    <property type="term" value="F:ATP binding"/>
    <property type="evidence" value="ECO:0007669"/>
    <property type="project" value="UniProtKB-KW"/>
</dbReference>
<gene>
    <name evidence="16" type="ORF">D6D12_05007</name>
</gene>
<dbReference type="GO" id="GO:0004674">
    <property type="term" value="F:protein serine/threonine kinase activity"/>
    <property type="evidence" value="ECO:0007669"/>
    <property type="project" value="UniProtKB-KW"/>
</dbReference>
<keyword evidence="6" id="KW-0723">Serine/threonine-protein kinase</keyword>
<dbReference type="InterPro" id="IPR051175">
    <property type="entry name" value="CLK_kinases"/>
</dbReference>
<evidence type="ECO:0000256" key="12">
    <source>
        <dbReference type="ARBA" id="ARBA00033194"/>
    </source>
</evidence>
<evidence type="ECO:0000256" key="2">
    <source>
        <dbReference type="ARBA" id="ARBA00011534"/>
    </source>
</evidence>
<dbReference type="SUPFAM" id="SSF56112">
    <property type="entry name" value="Protein kinase-like (PK-like)"/>
    <property type="match status" value="1"/>
</dbReference>
<dbReference type="InterPro" id="IPR011009">
    <property type="entry name" value="Kinase-like_dom_sf"/>
</dbReference>
<keyword evidence="8" id="KW-0547">Nucleotide-binding</keyword>